<keyword evidence="2" id="KW-1185">Reference proteome</keyword>
<name>A0AAN0MFU8_9ACTN</name>
<gene>
    <name evidence="1" type="ORF">brsh051_09000</name>
</gene>
<dbReference type="Proteomes" id="UP001431656">
    <property type="component" value="Chromosome"/>
</dbReference>
<organism evidence="1 2">
    <name type="scientific">Brooklawnia propionicigenes</name>
    <dbReference type="NCBI Taxonomy" id="3041175"/>
    <lineage>
        <taxon>Bacteria</taxon>
        <taxon>Bacillati</taxon>
        <taxon>Actinomycetota</taxon>
        <taxon>Actinomycetes</taxon>
        <taxon>Propionibacteriales</taxon>
        <taxon>Propionibacteriaceae</taxon>
        <taxon>Brooklawnia</taxon>
    </lineage>
</organism>
<evidence type="ECO:0000313" key="1">
    <source>
        <dbReference type="EMBL" id="BEH01619.1"/>
    </source>
</evidence>
<dbReference type="KEGG" id="broo:brsh051_09000"/>
<dbReference type="RefSeq" id="WP_286267963.1">
    <property type="nucleotide sequence ID" value="NZ_AP028056.1"/>
</dbReference>
<reference evidence="1" key="1">
    <citation type="journal article" date="2024" name="Int. J. Syst. Evol. Microbiol.">
        <title>Brooklawnia propionicigenes sp. nov., a facultatively anaerobic, propionate-producing bacterium isolated from a methanogenic reactor treating waste from cattle farms.</title>
        <authorList>
            <person name="Akita Y."/>
            <person name="Ueki A."/>
            <person name="Tonouchi A."/>
            <person name="Sugawara Y."/>
            <person name="Honma S."/>
            <person name="Kaku N."/>
            <person name="Ueki K."/>
        </authorList>
    </citation>
    <scope>NUCLEOTIDE SEQUENCE</scope>
    <source>
        <strain evidence="1">SH051</strain>
    </source>
</reference>
<proteinExistence type="predicted"/>
<protein>
    <submittedName>
        <fullName evidence="1">Uncharacterized protein</fullName>
    </submittedName>
</protein>
<sequence length="146" mass="15448">MTNAIDEAKLADTDGFLARAALLEGSDGFSQIMQGSTAEARVFYRDFFAAVADNSQIDAFIRNADGKYIHTAVSSDRVEVTISDQPTMQTRGYDCWQAYVASYSFFAATTAICGAITAAGTPVAGVACALAFWGIGTLPDFNAACN</sequence>
<evidence type="ECO:0000313" key="2">
    <source>
        <dbReference type="Proteomes" id="UP001431656"/>
    </source>
</evidence>
<accession>A0AAN0MFU8</accession>
<dbReference type="EMBL" id="AP028056">
    <property type="protein sequence ID" value="BEH01619.1"/>
    <property type="molecule type" value="Genomic_DNA"/>
</dbReference>
<dbReference type="AlphaFoldDB" id="A0AAN0MFU8"/>